<dbReference type="InterPro" id="IPR004408">
    <property type="entry name" value="Biotin_CoA_COase_ligase"/>
</dbReference>
<dbReference type="GO" id="GO:0004077">
    <property type="term" value="F:biotin--[biotin carboxyl-carrier protein] ligase activity"/>
    <property type="evidence" value="ECO:0007669"/>
    <property type="project" value="UniProtKB-EC"/>
</dbReference>
<organism evidence="3">
    <name type="scientific">Catillopecten margaritatus gill symbiont</name>
    <dbReference type="NCBI Taxonomy" id="3083288"/>
    <lineage>
        <taxon>Bacteria</taxon>
        <taxon>Pseudomonadati</taxon>
        <taxon>Pseudomonadota</taxon>
        <taxon>Gammaproteobacteria</taxon>
        <taxon>sulfur-oxidizing symbionts</taxon>
    </lineage>
</organism>
<dbReference type="Pfam" id="PF03099">
    <property type="entry name" value="BPL_LplA_LipB"/>
    <property type="match status" value="1"/>
</dbReference>
<dbReference type="InterPro" id="IPR004143">
    <property type="entry name" value="BPL_LPL_catalytic"/>
</dbReference>
<dbReference type="CDD" id="cd16442">
    <property type="entry name" value="BPL"/>
    <property type="match status" value="1"/>
</dbReference>
<gene>
    <name evidence="3" type="primary">birA</name>
    <name evidence="3" type="ORF">Ctma_1155</name>
</gene>
<feature type="domain" description="BPL/LPL catalytic" evidence="2">
    <location>
        <begin position="30"/>
        <end position="148"/>
    </location>
</feature>
<dbReference type="AlphaFoldDB" id="A0AAU6PHF6"/>
<accession>A0AAU6PHF6</accession>
<evidence type="ECO:0000313" key="3">
    <source>
        <dbReference type="EMBL" id="WXU00440.1"/>
    </source>
</evidence>
<dbReference type="NCBIfam" id="TIGR00121">
    <property type="entry name" value="birA_ligase"/>
    <property type="match status" value="1"/>
</dbReference>
<dbReference type="PANTHER" id="PTHR12835:SF5">
    <property type="entry name" value="BIOTIN--PROTEIN LIGASE"/>
    <property type="match status" value="1"/>
</dbReference>
<dbReference type="EC" id="6.3.4.15" evidence="3"/>
<dbReference type="EMBL" id="CP138327">
    <property type="protein sequence ID" value="WXU00440.1"/>
    <property type="molecule type" value="Genomic_DNA"/>
</dbReference>
<protein>
    <submittedName>
        <fullName evidence="3">Bifunctional ligase/repressor BirA</fullName>
        <ecNumber evidence="3">6.3.4.15</ecNumber>
    </submittedName>
</protein>
<dbReference type="GO" id="GO:0005737">
    <property type="term" value="C:cytoplasm"/>
    <property type="evidence" value="ECO:0007669"/>
    <property type="project" value="TreeGrafter"/>
</dbReference>
<dbReference type="SUPFAM" id="SSF55681">
    <property type="entry name" value="Class II aaRS and biotin synthetases"/>
    <property type="match status" value="1"/>
</dbReference>
<name>A0AAU6PHF6_9GAMM</name>
<reference evidence="3" key="1">
    <citation type="submission" date="2023-10" db="EMBL/GenBank/DDBJ databases">
        <title>The first scallop-associated chemosynthetic bacterial symbiont.</title>
        <authorList>
            <person name="Lin Y.-T."/>
            <person name="Sun J."/>
            <person name="Ip J.C.-H."/>
            <person name="He X."/>
            <person name="Gao Z.-M."/>
            <person name="Perez M."/>
            <person name="Xu T."/>
            <person name="Qian P.-Y."/>
            <person name="Qiu J.-W."/>
        </authorList>
    </citation>
    <scope>NUCLEOTIDE SEQUENCE</scope>
    <source>
        <strain evidence="3">Gill1</strain>
    </source>
</reference>
<keyword evidence="1 3" id="KW-0436">Ligase</keyword>
<evidence type="ECO:0000256" key="1">
    <source>
        <dbReference type="ARBA" id="ARBA00022598"/>
    </source>
</evidence>
<evidence type="ECO:0000259" key="2">
    <source>
        <dbReference type="Pfam" id="PF03099"/>
    </source>
</evidence>
<dbReference type="PANTHER" id="PTHR12835">
    <property type="entry name" value="BIOTIN PROTEIN LIGASE"/>
    <property type="match status" value="1"/>
</dbReference>
<proteinExistence type="predicted"/>
<sequence>MVGINVICGDMVDYSDLKAHLSGDIDCHIFDSIPSTSDYLSSLAFSKRTQVCVTTQQTQGKGQHNRRWLSHKNSSVLLSVRRVFSTDVNLNGLSLVVGLALIEVLDVADLKLKWPNDVYYQGKKLAGILIENSIQKQTQSVVIGIGLNVDVDIDCQTPWIDLHSISEDSVNQVELSKDLIDKILQFCRIFEIEGFAYFSQHWKSVDYLKGKQLQYDDKKHAFSGVCLGVDKEGVLLVETKSTIKQIYSSKFLQILQ</sequence>
<dbReference type="Gene3D" id="3.30.930.10">
    <property type="entry name" value="Bira Bifunctional Protein, Domain 2"/>
    <property type="match status" value="1"/>
</dbReference>
<dbReference type="InterPro" id="IPR045864">
    <property type="entry name" value="aa-tRNA-synth_II/BPL/LPL"/>
</dbReference>